<dbReference type="OrthoDB" id="2644473at2"/>
<keyword evidence="2" id="KW-1185">Reference proteome</keyword>
<accession>A0A089LMS4</accession>
<dbReference type="AlphaFoldDB" id="A0A089LMS4"/>
<sequence length="92" mass="10664">MYNSYVITGRIIEIRNDHVLAEQGDIISSYHSRYYMLPDEEAWTEEPSFEAGSPAITQEKLPGTVHRLPEGRSKWNLGRLRLFPMKKSANRI</sequence>
<dbReference type="STRING" id="169760.PSTEL_02805"/>
<dbReference type="RefSeq" id="WP_038693314.1">
    <property type="nucleotide sequence ID" value="NZ_CP009286.1"/>
</dbReference>
<reference evidence="1 2" key="1">
    <citation type="submission" date="2014-08" db="EMBL/GenBank/DDBJ databases">
        <title>Comparative genomics of the Paenibacillus odorifer group.</title>
        <authorList>
            <person name="den Bakker H.C."/>
            <person name="Tsai Y.-C."/>
            <person name="Martin N."/>
            <person name="Korlach J."/>
            <person name="Wiedmann M."/>
        </authorList>
    </citation>
    <scope>NUCLEOTIDE SEQUENCE [LARGE SCALE GENOMIC DNA]</scope>
    <source>
        <strain evidence="1 2">DSM 14472</strain>
    </source>
</reference>
<evidence type="ECO:0000313" key="1">
    <source>
        <dbReference type="EMBL" id="AIQ62202.1"/>
    </source>
</evidence>
<proteinExistence type="predicted"/>
<dbReference type="KEGG" id="pste:PSTEL_02805"/>
<dbReference type="Proteomes" id="UP000029507">
    <property type="component" value="Chromosome"/>
</dbReference>
<protein>
    <submittedName>
        <fullName evidence="1">Uncharacterized protein</fullName>
    </submittedName>
</protein>
<name>A0A089LMS4_9BACL</name>
<evidence type="ECO:0000313" key="2">
    <source>
        <dbReference type="Proteomes" id="UP000029507"/>
    </source>
</evidence>
<gene>
    <name evidence="1" type="ORF">PSTEL_02805</name>
</gene>
<organism evidence="1 2">
    <name type="scientific">Paenibacillus stellifer</name>
    <dbReference type="NCBI Taxonomy" id="169760"/>
    <lineage>
        <taxon>Bacteria</taxon>
        <taxon>Bacillati</taxon>
        <taxon>Bacillota</taxon>
        <taxon>Bacilli</taxon>
        <taxon>Bacillales</taxon>
        <taxon>Paenibacillaceae</taxon>
        <taxon>Paenibacillus</taxon>
    </lineage>
</organism>
<dbReference type="EMBL" id="CP009286">
    <property type="protein sequence ID" value="AIQ62202.1"/>
    <property type="molecule type" value="Genomic_DNA"/>
</dbReference>
<dbReference type="HOGENOM" id="CLU_2396819_0_0_9"/>